<name>A0ABT3ZZY7_9BACT</name>
<dbReference type="SUPFAM" id="SSF69304">
    <property type="entry name" value="Tricorn protease N-terminal domain"/>
    <property type="match status" value="1"/>
</dbReference>
<dbReference type="InterPro" id="IPR056823">
    <property type="entry name" value="TEN-like_YD-shell"/>
</dbReference>
<dbReference type="PANTHER" id="PTHR32305:SF15">
    <property type="entry name" value="PROTEIN RHSA-RELATED"/>
    <property type="match status" value="1"/>
</dbReference>
<accession>A0ABT3ZZY7</accession>
<dbReference type="EMBL" id="JAPNKA010000001">
    <property type="protein sequence ID" value="MCY1074906.1"/>
    <property type="molecule type" value="Genomic_DNA"/>
</dbReference>
<dbReference type="CDD" id="cd00146">
    <property type="entry name" value="PKD"/>
    <property type="match status" value="1"/>
</dbReference>
<evidence type="ECO:0000259" key="3">
    <source>
        <dbReference type="SMART" id="SM00089"/>
    </source>
</evidence>
<dbReference type="Gene3D" id="2.130.10.10">
    <property type="entry name" value="YVTN repeat-like/Quinoprotein amine dehydrogenase"/>
    <property type="match status" value="2"/>
</dbReference>
<keyword evidence="1" id="KW-0677">Repeat</keyword>
<dbReference type="InterPro" id="IPR011045">
    <property type="entry name" value="N2O_reductase_N"/>
</dbReference>
<dbReference type="Pfam" id="PF05593">
    <property type="entry name" value="RHS_repeat"/>
    <property type="match status" value="8"/>
</dbReference>
<feature type="domain" description="PKD/Chitinase" evidence="3">
    <location>
        <begin position="1658"/>
        <end position="1752"/>
    </location>
</feature>
<dbReference type="InterPro" id="IPR031325">
    <property type="entry name" value="RHS_repeat"/>
</dbReference>
<feature type="domain" description="PKD/Chitinase" evidence="3">
    <location>
        <begin position="2145"/>
        <end position="2237"/>
    </location>
</feature>
<dbReference type="InterPro" id="IPR022385">
    <property type="entry name" value="Rhs_assc_core"/>
</dbReference>
<dbReference type="Pfam" id="PF25023">
    <property type="entry name" value="TEN_YD-shell"/>
    <property type="match status" value="2"/>
</dbReference>
<dbReference type="NCBIfam" id="TIGR01643">
    <property type="entry name" value="YD_repeat_2x"/>
    <property type="match status" value="17"/>
</dbReference>
<dbReference type="RefSeq" id="WP_267533861.1">
    <property type="nucleotide sequence ID" value="NZ_JAPNKA010000001.1"/>
</dbReference>
<evidence type="ECO:0000256" key="2">
    <source>
        <dbReference type="SAM" id="MobiDB-lite"/>
    </source>
</evidence>
<protein>
    <submittedName>
        <fullName evidence="4">PKD domain-containing protein</fullName>
    </submittedName>
</protein>
<dbReference type="InterPro" id="IPR035986">
    <property type="entry name" value="PKD_dom_sf"/>
</dbReference>
<proteinExistence type="predicted"/>
<dbReference type="InterPro" id="IPR015943">
    <property type="entry name" value="WD40/YVTN_repeat-like_dom_sf"/>
</dbReference>
<dbReference type="InterPro" id="IPR006530">
    <property type="entry name" value="YD"/>
</dbReference>
<dbReference type="NCBIfam" id="TIGR03696">
    <property type="entry name" value="Rhs_assc_core"/>
    <property type="match status" value="1"/>
</dbReference>
<organism evidence="4 5">
    <name type="scientific">Archangium lansingense</name>
    <dbReference type="NCBI Taxonomy" id="2995310"/>
    <lineage>
        <taxon>Bacteria</taxon>
        <taxon>Pseudomonadati</taxon>
        <taxon>Myxococcota</taxon>
        <taxon>Myxococcia</taxon>
        <taxon>Myxococcales</taxon>
        <taxon>Cystobacterineae</taxon>
        <taxon>Archangiaceae</taxon>
        <taxon>Archangium</taxon>
    </lineage>
</organism>
<feature type="domain" description="PKD/Chitinase" evidence="3">
    <location>
        <begin position="1564"/>
        <end position="1655"/>
    </location>
</feature>
<feature type="domain" description="PKD/Chitinase" evidence="3">
    <location>
        <begin position="1955"/>
        <end position="2045"/>
    </location>
</feature>
<feature type="compositionally biased region" description="Basic and acidic residues" evidence="2">
    <location>
        <begin position="2659"/>
        <end position="2678"/>
    </location>
</feature>
<feature type="domain" description="PKD/Chitinase" evidence="3">
    <location>
        <begin position="889"/>
        <end position="974"/>
    </location>
</feature>
<dbReference type="SUPFAM" id="SSF50974">
    <property type="entry name" value="Nitrous oxide reductase, N-terminal domain"/>
    <property type="match status" value="1"/>
</dbReference>
<feature type="domain" description="PKD/Chitinase" evidence="3">
    <location>
        <begin position="1859"/>
        <end position="1947"/>
    </location>
</feature>
<sequence length="3720" mass="392900">MVLQANGVRRLALLCMVLVVGCTGQKSEAPAPEALTARPPRAPVLATEEACQSEPIPPRATQLIYQGATAVEYGDAVPLVARLTDDSGQPLSARQVRFLLDTEEVSATTDELGIARVSVLPTQAPGELSLQVHYAGDATTLATSTTATITLVKADTAVRVLGPSLLATGTPQPVRASLADADDQRPIVGRTLVFEAGGARATALTDSSGIATAVLSWSTNATGPSVLKVSFAGDAYYLPSADELPITRYLPTAFAIWGGNTPAPRLGERVNFWGHSWAKQVTGGAYDAQADFKGWAPGLAAFALCQPSARPGGNPALTQECWNSKTGQSFPPASLPEYIGVLVPDAIAKTKGVVFGNVAALAVLKVDPNPPYGPVPGKPGWGTLVAIADGGNVFPQPAVLVASQRQPLTVAPGETFEVAMDIGNPTQTPAESVVVTEQFEGTTPATGEQVVGTIAPLAQRTVTFSQKVAGVEPRRAGESVADYQTRLAALDNRVLHSLGHVRFMDPAGTTPPVINVVSFSRLTLPRLTATLAAPSCAAPCTTIPYVVTVANIGAGKAASVTATLTLPDGTQQVLELGGLGSNALATRTVEWAVPGLNPRGEHETIDSYLARLQEAAQKGYAASVQVVWKDGKGNAYGSVDRQVTTGVRLPILAVSAEHPTSVLPSQTFPLRFTVSNLGNARAEDARLQMEGGASVPTFSLESGQSTTFTVDVVAPAVPPKGAEEPDAAYQARLEAVDGSLVSYGYGLDWGSACESRFGPLPGTVKTFMVLPVVTVGLEGPTSADAGETLQYTVTLANVGHGDASGLVLEVVLPDGSTQTLAVPGGMLARNTSVQVPFTFDLPAQRQPGPVTARTSIRWMDAVANAYGPQSAAAITQVRRSNQPPVVDAGPSLMVTHPSGTTLLGSITDDGLPAGAALTSTWVQVSGPGMAVFADASQQTTGVTFTEPGTYVLRLIGSDGEFSASDETTVTVKPREGSGTTVPGDSSVPGEVLINVVRDGNQIRLDNTTRAFNFIWVAVSSKGTVVKLDTETGKVLGEYWTSPTGQPKNPSRTTVDKNGNVWATNRDGNSVVHIGLAENGQCVDRNGNGVIDTSKGYGDIKGWANTGGADTNGGVTTAQDECLLHYVRVKAYGTRHVSVDENNDVWVSGYGSSYSGFFDLIDGRTGTIKRRENAVGYGGYGGLIDHNGVIWSAGVMLRWDTALPLNGANGINWRGYSHASYGLCLAPDGSVWNSEYGSYIRRFSPTGELLGTYYHGFSAAQGCVVDAKGHIWVAHSLNGSSVGHLLPNGTWLGNIAVGSGPTGVAVDGSGKVWATNHYSQTVMRIDPAKGPVGSDKVTPVGAVDLTSGNLGGLLYNYSDMTGSTLAGAPDNGTWTVVYDSNTAGSEWGKVVWTGQACGDGSLTVTAASSNDGVTYGAPVVVRSGVDLDVPNGRYLKVSVAFKRSSKGESPVLYNLSIGTAQYVMPEQANDAPSVDAGRDRTMTSPHPLRLMGSACDDGLPMGGTLGLAWTRVSGPGTVTFSAPDAEATDVSFSVPGIYVLRLTATDSALGGHDDVTITVLPNNEQPSVSAVAPGSVDLPEPANLSGSVSDDGLPSGSAVTVTWSKVSGPGTVTFVDPNALATSASFSAAGTYVLRLTASDSHLTTSADVTVVANPEPPVNQAPIVSAGANQSVALGATVTLRGSVTDDGLPVGKTVSVTWTKVTGPGTVGFGNASSATTTASFSAAGVYVLRLTATDSALSSSSDVSVAVGQPAPVNQPPQVVAGANQAITLPGTATLAGSVQDDGLPEGGTLAAQWTKVSGPGTVTFNPPGQPATVASFSAAGTYVLRLTASDGQFASTSDLSVTVSASVPSNKAPVVNAGPSWNLRLPTRTVTLTGSVQDDGLPTGAAVTQQWSMVEGPASVAFGTPTQPTTTVTVSKAGMYRLRLTASDTKLTGSSDLTLNVAEASPDNAPPDVDVGLNLTVSLPAPAVTLQGSVTDDGRPVGNTLEVHWEQVSGPAPMTFADATKAATTAAFTVPGDYMLRLVASDGEWVASAVMSVKVQPNVVNKPPTVSATGPATVTLPGAAQLSGAVRDDGQPASGALVVAWTKLSGPGTVSFTRPAQVSTAASFSAPGDYVLRLTANDSALTASADVAVRALVVNGAPTVFAGDNQMLEFPARTLTLAGTVTDDGLPAGGTLTMRWSLVAGAGTVSFGSPDQAVTTATFSYPGSYLLRLTASDSDKLSSSEMVVNVGSPPGPLPVVTLTGPVDGTTVSQPVAVTGTVSEGVWKLEYQLGNGEDPTQPWTVFASGTAPASGTLATFDPTVLLNGTYTVRLVASTSAGDSVATLSAVSDKNLKLGAFSLSFEDLMVPMSGVSMELTRTYDSRDKRVGDFGVGWNLGLRNVRVEKSGILGKGWQQTKSGGLFPNYCLTPARPAFVTITFPSGKVYKFQASTSPRCQQLFPIQTGDMSFEPAEETKGSLVPLGGGDFFVNHLSGIPGPVTLSDLELQPINPSSFQLTTEDGTRYQLDEKRGVQAITDPNGNTLHVTPAGLIHSSGRSVLFDRDSLGRITRVTDPNGNTMTYTYDARGDLREFKDREGNVAKFAYDGTHYLTAITDPRGIQPARNEYDEQGRIVRHTDAFGRSVEYARTVGTRQEILTDRLGRARVLEYDGSGNVVRETDPEGRVTTRTFDSRGNKTSETNALGETRHWEYDAYDNKLSETDPKGQTERWTYNTRGQVLTYTDATGRVARSEYDASGNPTAVTDALGNVTRATYNASGDTLSETDALGNVTRYAYDASGRVLKETDALGRESSYTYDANGNRLTETRTRVTATGVETLTTHHEYDKQGRRTKTTHPDGTSTRTEYNSLGLRSATVDELGRTTRYTYDLAGKLHLTTFPDGTTEEVGHDAEGRRDRVTDRAGRTTRYEYDAVGRLARTVFPDGTAVATTYDASGRPITHTDELGHVTRTGYDDAGRTTSVTDAAGQVTRYTYDAKGNPATMTDPLGRTTTYEHDAMNRRVRTVHPDGTDHRVAYDSRDRKASETDAEGKTTAFTYDAVGQLITVTDATGQVTRFGYDELGRPVSQTDALGRITRLAYDRRGRLIQRTLPTGEPESWEYDAAGNVLRHTDLAGRTRTNTYDMSNRLITREDSDGASVSFSYTATGLRRSYTDARGTTQYSYDTRNRLTGLAYPDGRRLTYSYDARGLRTALTAHVGGSERITSYAYDTRGSMVKVTDPQGREYSQTFDAGGQRTQRVLANGIVTRYGYDTLGRLKSLVSERAADVLQSYAYTLGSTGHRVRIDEAGGTATTYDYDLLDRLTRESVTGAPQSTFEETFTYDAVGNRLQRTRASAAGTQAWSYTYDSRDRLLTDGASTYTWGEDGQLASTAGADNVAYVWDVDDRLRKVTLPDGTVIEHEYDPDGVRVRTRYAPPTGPPSVTDYLVDPSSRLSHVVAETDAAGALKAHYVRAGDELLSVIRPEGSRFYIADGLGSVRHLTDESGAVTDSYRYDAFGTLLGHQGTDANPYLFAGEPLETLSGLTYLRARWLDTGTGRFLSIDPVAGVNELPSTLHRYSYALQDPVNKVDPTGEFFSFSFSGFNFSFLIHANAWAMRGGAAAGTLNTVRLQLARINIAPYSTLMRQWAGKLKPQDLQIHHLIEQRIWLRSPALQRLWPNVNDIPSVVLKRADHQVFTNAWRTWFPYSNQANYNAAPTVEQIMRAAQQIYRNDPQMLRAIFIELL</sequence>
<evidence type="ECO:0000256" key="1">
    <source>
        <dbReference type="ARBA" id="ARBA00022737"/>
    </source>
</evidence>
<dbReference type="Proteomes" id="UP001207654">
    <property type="component" value="Unassembled WGS sequence"/>
</dbReference>
<feature type="domain" description="PKD/Chitinase" evidence="3">
    <location>
        <begin position="1762"/>
        <end position="1849"/>
    </location>
</feature>
<feature type="domain" description="PKD/Chitinase" evidence="3">
    <location>
        <begin position="2052"/>
        <end position="2141"/>
    </location>
</feature>
<dbReference type="Pfam" id="PF22352">
    <property type="entry name" value="K319L-like_PKD"/>
    <property type="match status" value="8"/>
</dbReference>
<evidence type="ECO:0000313" key="5">
    <source>
        <dbReference type="Proteomes" id="UP001207654"/>
    </source>
</evidence>
<dbReference type="InterPro" id="IPR022409">
    <property type="entry name" value="PKD/Chitinase_dom"/>
</dbReference>
<dbReference type="SUPFAM" id="SSF49299">
    <property type="entry name" value="PKD domain"/>
    <property type="match status" value="5"/>
</dbReference>
<feature type="region of interest" description="Disordered" evidence="2">
    <location>
        <begin position="2656"/>
        <end position="2681"/>
    </location>
</feature>
<reference evidence="4 5" key="1">
    <citation type="submission" date="2022-11" db="EMBL/GenBank/DDBJ databases">
        <title>Minimal conservation of predation-associated metabolite biosynthetic gene clusters underscores biosynthetic potential of Myxococcota including descriptions for ten novel species: Archangium lansinium sp. nov., Myxococcus landrumus sp. nov., Nannocystis bai.</title>
        <authorList>
            <person name="Ahearne A."/>
            <person name="Stevens C."/>
            <person name="Phillips K."/>
        </authorList>
    </citation>
    <scope>NUCLEOTIDE SEQUENCE [LARGE SCALE GENOMIC DNA]</scope>
    <source>
        <strain evidence="4 5">MIWBW</strain>
    </source>
</reference>
<gene>
    <name evidence="4" type="ORF">OV287_10425</name>
</gene>
<dbReference type="Gene3D" id="2.60.40.10">
    <property type="entry name" value="Immunoglobulins"/>
    <property type="match status" value="11"/>
</dbReference>
<dbReference type="InterPro" id="IPR050708">
    <property type="entry name" value="T6SS_VgrG/RHS"/>
</dbReference>
<dbReference type="InterPro" id="IPR013783">
    <property type="entry name" value="Ig-like_fold"/>
</dbReference>
<dbReference type="Gene3D" id="2.180.10.10">
    <property type="entry name" value="RHS repeat-associated core"/>
    <property type="match status" value="4"/>
</dbReference>
<keyword evidence="5" id="KW-1185">Reference proteome</keyword>
<comment type="caution">
    <text evidence="4">The sequence shown here is derived from an EMBL/GenBank/DDBJ whole genome shotgun (WGS) entry which is preliminary data.</text>
</comment>
<dbReference type="SMART" id="SM00089">
    <property type="entry name" value="PKD"/>
    <property type="match status" value="8"/>
</dbReference>
<evidence type="ECO:0000313" key="4">
    <source>
        <dbReference type="EMBL" id="MCY1074906.1"/>
    </source>
</evidence>
<dbReference type="PANTHER" id="PTHR32305">
    <property type="match status" value="1"/>
</dbReference>